<feature type="compositionally biased region" description="Polar residues" evidence="1">
    <location>
        <begin position="93"/>
        <end position="103"/>
    </location>
</feature>
<reference evidence="2" key="1">
    <citation type="submission" date="2021-01" db="EMBL/GenBank/DDBJ databases">
        <authorList>
            <person name="Corre E."/>
            <person name="Pelletier E."/>
            <person name="Niang G."/>
            <person name="Scheremetjew M."/>
            <person name="Finn R."/>
            <person name="Kale V."/>
            <person name="Holt S."/>
            <person name="Cochrane G."/>
            <person name="Meng A."/>
            <person name="Brown T."/>
            <person name="Cohen L."/>
        </authorList>
    </citation>
    <scope>NUCLEOTIDE SEQUENCE</scope>
    <source>
        <strain evidence="2">CCMP1594</strain>
    </source>
</reference>
<evidence type="ECO:0000256" key="1">
    <source>
        <dbReference type="SAM" id="MobiDB-lite"/>
    </source>
</evidence>
<name>A0A7S4FFH2_9EUGL</name>
<dbReference type="AlphaFoldDB" id="A0A7S4FFH2"/>
<organism evidence="2">
    <name type="scientific">Eutreptiella gymnastica</name>
    <dbReference type="NCBI Taxonomy" id="73025"/>
    <lineage>
        <taxon>Eukaryota</taxon>
        <taxon>Discoba</taxon>
        <taxon>Euglenozoa</taxon>
        <taxon>Euglenida</taxon>
        <taxon>Spirocuta</taxon>
        <taxon>Euglenophyceae</taxon>
        <taxon>Eutreptiales</taxon>
        <taxon>Eutreptiaceae</taxon>
        <taxon>Eutreptiella</taxon>
    </lineage>
</organism>
<dbReference type="EMBL" id="HBJA01009142">
    <property type="protein sequence ID" value="CAE0791715.1"/>
    <property type="molecule type" value="Transcribed_RNA"/>
</dbReference>
<evidence type="ECO:0000313" key="2">
    <source>
        <dbReference type="EMBL" id="CAE0791715.1"/>
    </source>
</evidence>
<accession>A0A7S4FFH2</accession>
<sequence length="103" mass="11410">MHTWGIKHCRQLTVSGGQKILARAYTNLPKHATWRNGPAVLATKLLLPVCIGFGIDVEAWRSGCLAKIPGWHIWFTAHTPHVSPNGEEHNKTHTQNAKITTLA</sequence>
<protein>
    <submittedName>
        <fullName evidence="2">Uncharacterized protein</fullName>
    </submittedName>
</protein>
<feature type="region of interest" description="Disordered" evidence="1">
    <location>
        <begin position="84"/>
        <end position="103"/>
    </location>
</feature>
<gene>
    <name evidence="2" type="ORF">EGYM00163_LOCUS2831</name>
</gene>
<proteinExistence type="predicted"/>